<feature type="transmembrane region" description="Helical" evidence="5">
    <location>
        <begin position="158"/>
        <end position="181"/>
    </location>
</feature>
<dbReference type="PANTHER" id="PTHR43229">
    <property type="entry name" value="NODULATION PROTEIN J"/>
    <property type="match status" value="1"/>
</dbReference>
<feature type="domain" description="ABC-2 type transporter transmembrane" evidence="6">
    <location>
        <begin position="72"/>
        <end position="263"/>
    </location>
</feature>
<evidence type="ECO:0000259" key="6">
    <source>
        <dbReference type="Pfam" id="PF12698"/>
    </source>
</evidence>
<evidence type="ECO:0000256" key="3">
    <source>
        <dbReference type="ARBA" id="ARBA00022989"/>
    </source>
</evidence>
<feature type="transmembrane region" description="Helical" evidence="5">
    <location>
        <begin position="248"/>
        <end position="266"/>
    </location>
</feature>
<proteinExistence type="predicted"/>
<dbReference type="AlphaFoldDB" id="A0A1H2GZJ1"/>
<dbReference type="RefSeq" id="WP_046766408.1">
    <property type="nucleotide sequence ID" value="NZ_KQ061219.1"/>
</dbReference>
<gene>
    <name evidence="7" type="ORF">SAMN04488563_0762</name>
</gene>
<dbReference type="GO" id="GO:0140359">
    <property type="term" value="F:ABC-type transporter activity"/>
    <property type="evidence" value="ECO:0007669"/>
    <property type="project" value="InterPro"/>
</dbReference>
<dbReference type="InterPro" id="IPR013525">
    <property type="entry name" value="ABC2_TM"/>
</dbReference>
<dbReference type="STRING" id="419479.SAMN04488563_0762"/>
<keyword evidence="8" id="KW-1185">Reference proteome</keyword>
<name>A0A1H2GZJ1_9ACTN</name>
<comment type="subcellular location">
    <subcellularLocation>
        <location evidence="1">Membrane</location>
        <topology evidence="1">Multi-pass membrane protein</topology>
    </subcellularLocation>
</comment>
<feature type="transmembrane region" description="Helical" evidence="5">
    <location>
        <begin position="70"/>
        <end position="89"/>
    </location>
</feature>
<dbReference type="GO" id="GO:0016020">
    <property type="term" value="C:membrane"/>
    <property type="evidence" value="ECO:0007669"/>
    <property type="project" value="UniProtKB-SubCell"/>
</dbReference>
<evidence type="ECO:0000256" key="4">
    <source>
        <dbReference type="ARBA" id="ARBA00023136"/>
    </source>
</evidence>
<reference evidence="8" key="1">
    <citation type="submission" date="2016-10" db="EMBL/GenBank/DDBJ databases">
        <authorList>
            <person name="Varghese N."/>
            <person name="Submissions S."/>
        </authorList>
    </citation>
    <scope>NUCLEOTIDE SEQUENCE [LARGE SCALE GENOMIC DNA]</scope>
    <source>
        <strain evidence="8">DSM 45079</strain>
    </source>
</reference>
<accession>A0A1H2GZJ1</accession>
<feature type="transmembrane region" description="Helical" evidence="5">
    <location>
        <begin position="122"/>
        <end position="146"/>
    </location>
</feature>
<evidence type="ECO:0000256" key="5">
    <source>
        <dbReference type="SAM" id="Phobius"/>
    </source>
</evidence>
<keyword evidence="4 5" id="KW-0472">Membrane</keyword>
<keyword evidence="2 5" id="KW-0812">Transmembrane</keyword>
<feature type="transmembrane region" description="Helical" evidence="5">
    <location>
        <begin position="43"/>
        <end position="64"/>
    </location>
</feature>
<evidence type="ECO:0000313" key="7">
    <source>
        <dbReference type="EMBL" id="SDU25037.1"/>
    </source>
</evidence>
<feature type="transmembrane region" description="Helical" evidence="5">
    <location>
        <begin position="188"/>
        <end position="209"/>
    </location>
</feature>
<sequence>MTTIHTASPVIPTATGRFGAGLRMLGNETGKGLRVMWVHKGPLVVQLALMAVNYWIIQLFIGGGGFVDELLAMTFAGYLAYVVSYMALLRMAAGLLEEMFTGTLEQSLLSPLRPWVQSIGRLAAAMVESLVTAAVVAVAYLVIFAVMDVEFTAHWSAVIPALVTMADIAGFAMLIGGIALIVNSIGAIVHVIQGFIMFGNGAFIPLFVFPDGLELAAKFVPSALGADATRRLITTNETLGDIWADGTLPWALAHAALLLILGWAVYQAAIRRGLREGRLGA</sequence>
<dbReference type="InterPro" id="IPR051784">
    <property type="entry name" value="Nod_factor_ABC_transporter"/>
</dbReference>
<evidence type="ECO:0000313" key="8">
    <source>
        <dbReference type="Proteomes" id="UP000182977"/>
    </source>
</evidence>
<dbReference type="OrthoDB" id="4071761at2"/>
<protein>
    <submittedName>
        <fullName evidence="7">ABC-2 type transport system permease protein</fullName>
    </submittedName>
</protein>
<dbReference type="Pfam" id="PF12698">
    <property type="entry name" value="ABC2_membrane_3"/>
    <property type="match status" value="1"/>
</dbReference>
<dbReference type="EMBL" id="LT629791">
    <property type="protein sequence ID" value="SDU25037.1"/>
    <property type="molecule type" value="Genomic_DNA"/>
</dbReference>
<evidence type="ECO:0000256" key="1">
    <source>
        <dbReference type="ARBA" id="ARBA00004141"/>
    </source>
</evidence>
<dbReference type="Proteomes" id="UP000182977">
    <property type="component" value="Chromosome I"/>
</dbReference>
<evidence type="ECO:0000256" key="2">
    <source>
        <dbReference type="ARBA" id="ARBA00022692"/>
    </source>
</evidence>
<dbReference type="PANTHER" id="PTHR43229:SF2">
    <property type="entry name" value="NODULATION PROTEIN J"/>
    <property type="match status" value="1"/>
</dbReference>
<keyword evidence="3 5" id="KW-1133">Transmembrane helix</keyword>
<organism evidence="7 8">
    <name type="scientific">Jiangella alkaliphila</name>
    <dbReference type="NCBI Taxonomy" id="419479"/>
    <lineage>
        <taxon>Bacteria</taxon>
        <taxon>Bacillati</taxon>
        <taxon>Actinomycetota</taxon>
        <taxon>Actinomycetes</taxon>
        <taxon>Jiangellales</taxon>
        <taxon>Jiangellaceae</taxon>
        <taxon>Jiangella</taxon>
    </lineage>
</organism>